<evidence type="ECO:0000313" key="3">
    <source>
        <dbReference type="Proteomes" id="UP000253727"/>
    </source>
</evidence>
<feature type="transmembrane region" description="Helical" evidence="1">
    <location>
        <begin position="318"/>
        <end position="345"/>
    </location>
</feature>
<dbReference type="EMBL" id="QBKA01000002">
    <property type="protein sequence ID" value="RDC59790.1"/>
    <property type="molecule type" value="Genomic_DNA"/>
</dbReference>
<dbReference type="AlphaFoldDB" id="A0A369Q5T7"/>
<sequence>MTDFAKLVLDADTKGLKNAEKDLDSVSRKAGTVASEVGTKMQSMGKKLTVGVTAPLALFGKASIDAAADAVELQGMFDTTFDDMSKSMNRWAETTGNALGRSTQELQQASAVFQGFFKDSFDPKQAAEMSKTFTVLAQDVASFKNLSNDVAQQKIFSALTGETEGLKALGVVINDNVMKQKAMEMGLGNSTAKLTEQQKVLIRATLLQEKFADASGDVIRTQSSTANQIKRAEAAWEELKVTFGDKLLPVITPLISGLAGLLDKFSKLPSGVQTAIVAVAGFAAALGPILMIVGPIVKAMAPFLGTLKAIGATQGGLVAAKAGVAGIASAFGPLVIAAGAAYLIWKNWDDIAPRLQPIIDQLMAVGEGLGIVEGKAGRTSEELAKNEGWRTLGEGLRGASDGLQRLADDFDKMNERNAASARARNESIIDGFVSLTEKMNGIAGNIKAVLAGLATSAVASMNKMVDGIQSAVTSRLNAVWQGALEKIETVRAAFFNLWDKVTRRSYIPDMVNDIAAEMARLGSVMVNPATQAARTTTQVMRDMASDVSGILDRLFPEIRKAMTFRSEMALLEASNLAPQAKEEAQYRLRKENLGLNSKVGYSFDLPSGGPKALSLEEMGAGLAKGKKALLAFGDTARVQTVRVGQSFKDMADSTMSALQNMLGAIKGGGFLDILGAAVGLFTQLGSTGLFGKGLAANLNKVPAYAGGTDFHPGGLAMVGERGPELVNMPRGTTVTPNSQLQNAANSNLKIEVFANNNGFGAMVRDTAGSVVAEASPGIAGAGAQIAGAQASQQRSRRLR</sequence>
<evidence type="ECO:0000313" key="2">
    <source>
        <dbReference type="EMBL" id="RDC59790.1"/>
    </source>
</evidence>
<gene>
    <name evidence="2" type="ORF">HME9302_00985</name>
</gene>
<dbReference type="NCBIfam" id="TIGR01760">
    <property type="entry name" value="tape_meas_TP901"/>
    <property type="match status" value="1"/>
</dbReference>
<protein>
    <submittedName>
        <fullName evidence="2">Uncharacterized protein</fullName>
    </submittedName>
</protein>
<keyword evidence="1" id="KW-0812">Transmembrane</keyword>
<dbReference type="RefSeq" id="WP_115366089.1">
    <property type="nucleotide sequence ID" value="NZ_QBKA01000002.1"/>
</dbReference>
<name>A0A369Q5T7_9SPHN</name>
<dbReference type="OrthoDB" id="8019720at2"/>
<keyword evidence="1" id="KW-1133">Transmembrane helix</keyword>
<comment type="caution">
    <text evidence="2">The sequence shown here is derived from an EMBL/GenBank/DDBJ whole genome shotgun (WGS) entry which is preliminary data.</text>
</comment>
<dbReference type="Proteomes" id="UP000253727">
    <property type="component" value="Unassembled WGS sequence"/>
</dbReference>
<reference evidence="2 3" key="1">
    <citation type="submission" date="2018-04" db="EMBL/GenBank/DDBJ databases">
        <title>Altererythrobacter sp. HME9302 genome sequencing and assembly.</title>
        <authorList>
            <person name="Kang H."/>
            <person name="Kim H."/>
            <person name="Joh K."/>
        </authorList>
    </citation>
    <scope>NUCLEOTIDE SEQUENCE [LARGE SCALE GENOMIC DNA]</scope>
    <source>
        <strain evidence="2 3">HME9302</strain>
    </source>
</reference>
<dbReference type="InterPro" id="IPR010090">
    <property type="entry name" value="Phage_tape_meas"/>
</dbReference>
<accession>A0A369Q5T7</accession>
<keyword evidence="3" id="KW-1185">Reference proteome</keyword>
<organism evidence="2 3">
    <name type="scientific">Alteripontixanthobacter maritimus</name>
    <dbReference type="NCBI Taxonomy" id="2161824"/>
    <lineage>
        <taxon>Bacteria</taxon>
        <taxon>Pseudomonadati</taxon>
        <taxon>Pseudomonadota</taxon>
        <taxon>Alphaproteobacteria</taxon>
        <taxon>Sphingomonadales</taxon>
        <taxon>Erythrobacteraceae</taxon>
        <taxon>Alteripontixanthobacter</taxon>
    </lineage>
</organism>
<evidence type="ECO:0000256" key="1">
    <source>
        <dbReference type="SAM" id="Phobius"/>
    </source>
</evidence>
<keyword evidence="1" id="KW-0472">Membrane</keyword>
<feature type="transmembrane region" description="Helical" evidence="1">
    <location>
        <begin position="275"/>
        <end position="297"/>
    </location>
</feature>
<proteinExistence type="predicted"/>